<dbReference type="AlphaFoldDB" id="A0A3S4CXX6"/>
<keyword evidence="2" id="KW-1185">Reference proteome</keyword>
<evidence type="ECO:0000313" key="1">
    <source>
        <dbReference type="EMBL" id="VDS08131.1"/>
    </source>
</evidence>
<dbReference type="OrthoDB" id="7775285at2"/>
<reference evidence="1 2" key="1">
    <citation type="submission" date="2018-12" db="EMBL/GenBank/DDBJ databases">
        <authorList>
            <person name="Criscuolo A."/>
        </authorList>
    </citation>
    <scope>NUCLEOTIDE SEQUENCE [LARGE SCALE GENOMIC DNA]</scope>
    <source>
        <strain evidence="1">ACIP1116241</strain>
    </source>
</reference>
<proteinExistence type="predicted"/>
<gene>
    <name evidence="1" type="ORF">PARHAE_01314</name>
</gene>
<name>A0A3S4CXX6_9RHOB</name>
<protein>
    <submittedName>
        <fullName evidence="1">Uncharacterized protein</fullName>
    </submittedName>
</protein>
<evidence type="ECO:0000313" key="2">
    <source>
        <dbReference type="Proteomes" id="UP000270743"/>
    </source>
</evidence>
<dbReference type="RefSeq" id="WP_126153818.1">
    <property type="nucleotide sequence ID" value="NZ_UZWE01000025.1"/>
</dbReference>
<organism evidence="1 2">
    <name type="scientific">Paracoccus haematequi</name>
    <dbReference type="NCBI Taxonomy" id="2491866"/>
    <lineage>
        <taxon>Bacteria</taxon>
        <taxon>Pseudomonadati</taxon>
        <taxon>Pseudomonadota</taxon>
        <taxon>Alphaproteobacteria</taxon>
        <taxon>Rhodobacterales</taxon>
        <taxon>Paracoccaceae</taxon>
        <taxon>Paracoccus</taxon>
    </lineage>
</organism>
<dbReference type="Proteomes" id="UP000270743">
    <property type="component" value="Unassembled WGS sequence"/>
</dbReference>
<sequence length="72" mass="7931">MTIQGQDIGAASRPLYSVRLIDRRTGQVHRVNGAPLLALSREPQAAAASLLEGRDPDLWEARIESLATRTHR</sequence>
<accession>A0A3S4CXX6</accession>
<dbReference type="EMBL" id="UZWE01000025">
    <property type="protein sequence ID" value="VDS08131.1"/>
    <property type="molecule type" value="Genomic_DNA"/>
</dbReference>